<evidence type="ECO:0000256" key="1">
    <source>
        <dbReference type="ARBA" id="ARBA00007169"/>
    </source>
</evidence>
<dbReference type="EMBL" id="BMNT01000071">
    <property type="protein sequence ID" value="GGL20458.1"/>
    <property type="molecule type" value="Genomic_DNA"/>
</dbReference>
<reference evidence="3" key="2">
    <citation type="submission" date="2020-09" db="EMBL/GenBank/DDBJ databases">
        <authorList>
            <person name="Sun Q."/>
            <person name="Ohkuma M."/>
        </authorList>
    </citation>
    <scope>NUCLEOTIDE SEQUENCE</scope>
    <source>
        <strain evidence="3">JCM 13064</strain>
    </source>
</reference>
<name>A0A917VW13_9ACTN</name>
<dbReference type="Gene3D" id="3.40.50.1820">
    <property type="entry name" value="alpha/beta hydrolase"/>
    <property type="match status" value="1"/>
</dbReference>
<protein>
    <submittedName>
        <fullName evidence="3">Thioesterase</fullName>
    </submittedName>
</protein>
<keyword evidence="4" id="KW-1185">Reference proteome</keyword>
<dbReference type="InterPro" id="IPR012223">
    <property type="entry name" value="TEII"/>
</dbReference>
<gene>
    <name evidence="3" type="ORF">GCM10007964_72980</name>
</gene>
<comment type="caution">
    <text evidence="3">The sequence shown here is derived from an EMBL/GenBank/DDBJ whole genome shotgun (WGS) entry which is preliminary data.</text>
</comment>
<dbReference type="InterPro" id="IPR001031">
    <property type="entry name" value="Thioesterase"/>
</dbReference>
<dbReference type="PANTHER" id="PTHR11487:SF0">
    <property type="entry name" value="S-ACYL FATTY ACID SYNTHASE THIOESTERASE, MEDIUM CHAIN"/>
    <property type="match status" value="1"/>
</dbReference>
<proteinExistence type="inferred from homology"/>
<evidence type="ECO:0000313" key="4">
    <source>
        <dbReference type="Proteomes" id="UP000645217"/>
    </source>
</evidence>
<comment type="similarity">
    <text evidence="1">Belongs to the thioesterase family.</text>
</comment>
<dbReference type="Proteomes" id="UP000645217">
    <property type="component" value="Unassembled WGS sequence"/>
</dbReference>
<dbReference type="PANTHER" id="PTHR11487">
    <property type="entry name" value="THIOESTERASE"/>
    <property type="match status" value="1"/>
</dbReference>
<dbReference type="AlphaFoldDB" id="A0A917VW13"/>
<dbReference type="InterPro" id="IPR029058">
    <property type="entry name" value="AB_hydrolase_fold"/>
</dbReference>
<evidence type="ECO:0000313" key="3">
    <source>
        <dbReference type="EMBL" id="GGL20458.1"/>
    </source>
</evidence>
<accession>A0A917VW13</accession>
<evidence type="ECO:0000259" key="2">
    <source>
        <dbReference type="Pfam" id="PF00975"/>
    </source>
</evidence>
<organism evidence="3 4">
    <name type="scientific">Sphaerisporangium melleum</name>
    <dbReference type="NCBI Taxonomy" id="321316"/>
    <lineage>
        <taxon>Bacteria</taxon>
        <taxon>Bacillati</taxon>
        <taxon>Actinomycetota</taxon>
        <taxon>Actinomycetes</taxon>
        <taxon>Streptosporangiales</taxon>
        <taxon>Streptosporangiaceae</taxon>
        <taxon>Sphaerisporangium</taxon>
    </lineage>
</organism>
<dbReference type="RefSeq" id="WP_203969154.1">
    <property type="nucleotide sequence ID" value="NZ_BMNT01000071.1"/>
</dbReference>
<dbReference type="Pfam" id="PF00975">
    <property type="entry name" value="Thioesterase"/>
    <property type="match status" value="1"/>
</dbReference>
<dbReference type="GO" id="GO:0008610">
    <property type="term" value="P:lipid biosynthetic process"/>
    <property type="evidence" value="ECO:0007669"/>
    <property type="project" value="TreeGrafter"/>
</dbReference>
<reference evidence="3" key="1">
    <citation type="journal article" date="2014" name="Int. J. Syst. Evol. Microbiol.">
        <title>Complete genome sequence of Corynebacterium casei LMG S-19264T (=DSM 44701T), isolated from a smear-ripened cheese.</title>
        <authorList>
            <consortium name="US DOE Joint Genome Institute (JGI-PGF)"/>
            <person name="Walter F."/>
            <person name="Albersmeier A."/>
            <person name="Kalinowski J."/>
            <person name="Ruckert C."/>
        </authorList>
    </citation>
    <scope>NUCLEOTIDE SEQUENCE</scope>
    <source>
        <strain evidence="3">JCM 13064</strain>
    </source>
</reference>
<dbReference type="SUPFAM" id="SSF53474">
    <property type="entry name" value="alpha/beta-Hydrolases"/>
    <property type="match status" value="1"/>
</dbReference>
<sequence>MRKVRPGRWNLPAIPDDDTPLLLCLPYSGVGATSYRLWPRRVGELTVCALQPPGRENRMREPRPATHREFAVSLAGFLRELGGRPFALFGHCGAVPYALETTRYLAEHGDPLPEWIIASSWGAPDAGLYGRLNFVDLDTHDFVQEIVAMARQMGGTLLPEMAAIGAELLRHDQVVQRAYRYPPGHRIEVPVIVLGWTDDEIVPPHEVFPGWERVTGHLERRTLPGSHFEFLRCPPELQDLIAGLPAATAPQGRSTA</sequence>
<feature type="domain" description="Thioesterase" evidence="2">
    <location>
        <begin position="22"/>
        <end position="231"/>
    </location>
</feature>